<feature type="region of interest" description="Disordered" evidence="1">
    <location>
        <begin position="1"/>
        <end position="20"/>
    </location>
</feature>
<evidence type="ECO:0008006" key="5">
    <source>
        <dbReference type="Google" id="ProtNLM"/>
    </source>
</evidence>
<dbReference type="EMBL" id="JAPDDS010000007">
    <property type="protein sequence ID" value="MCW1885942.1"/>
    <property type="molecule type" value="Genomic_DNA"/>
</dbReference>
<protein>
    <recommendedName>
        <fullName evidence="5">Glycine zipper domain-containing protein</fullName>
    </recommendedName>
</protein>
<dbReference type="Proteomes" id="UP001207930">
    <property type="component" value="Unassembled WGS sequence"/>
</dbReference>
<accession>A0ABT3FQT7</accession>
<evidence type="ECO:0000313" key="4">
    <source>
        <dbReference type="Proteomes" id="UP001207930"/>
    </source>
</evidence>
<reference evidence="3 4" key="1">
    <citation type="submission" date="2022-10" db="EMBL/GenBank/DDBJ databases">
        <title>Luteolibacter flavescens strain MCCC 1K03193, whole genome shotgun sequencing project.</title>
        <authorList>
            <person name="Zhao G."/>
            <person name="Shen L."/>
        </authorList>
    </citation>
    <scope>NUCLEOTIDE SEQUENCE [LARGE SCALE GENOMIC DNA]</scope>
    <source>
        <strain evidence="3 4">MCCC 1K03193</strain>
    </source>
</reference>
<keyword evidence="2" id="KW-0812">Transmembrane</keyword>
<keyword evidence="2" id="KW-0472">Membrane</keyword>
<gene>
    <name evidence="3" type="ORF">OKA04_14480</name>
</gene>
<proteinExistence type="predicted"/>
<comment type="caution">
    <text evidence="3">The sequence shown here is derived from an EMBL/GenBank/DDBJ whole genome shotgun (WGS) entry which is preliminary data.</text>
</comment>
<evidence type="ECO:0000256" key="2">
    <source>
        <dbReference type="SAM" id="Phobius"/>
    </source>
</evidence>
<sequence>MKEDHQLEAKSLSDDPEGKEFGTTFGAAHGAIAGGVIGSLAGPAGTVAGAVIGAGAGAAIGFVAGAGAKSEEIYWKENLEREPFFDRGYSYDDFAAALRIGEEGFRDSGGTSFEENETKLREQWEQGKGNSALEWSQAKQAARAAWERLEKSESPTS</sequence>
<evidence type="ECO:0000313" key="3">
    <source>
        <dbReference type="EMBL" id="MCW1885942.1"/>
    </source>
</evidence>
<evidence type="ECO:0000256" key="1">
    <source>
        <dbReference type="SAM" id="MobiDB-lite"/>
    </source>
</evidence>
<keyword evidence="2" id="KW-1133">Transmembrane helix</keyword>
<feature type="region of interest" description="Disordered" evidence="1">
    <location>
        <begin position="105"/>
        <end position="133"/>
    </location>
</feature>
<dbReference type="RefSeq" id="WP_264501899.1">
    <property type="nucleotide sequence ID" value="NZ_JAPDDS010000007.1"/>
</dbReference>
<feature type="transmembrane region" description="Helical" evidence="2">
    <location>
        <begin position="47"/>
        <end position="68"/>
    </location>
</feature>
<keyword evidence="4" id="KW-1185">Reference proteome</keyword>
<name>A0ABT3FQT7_9BACT</name>
<organism evidence="3 4">
    <name type="scientific">Luteolibacter flavescens</name>
    <dbReference type="NCBI Taxonomy" id="1859460"/>
    <lineage>
        <taxon>Bacteria</taxon>
        <taxon>Pseudomonadati</taxon>
        <taxon>Verrucomicrobiota</taxon>
        <taxon>Verrucomicrobiia</taxon>
        <taxon>Verrucomicrobiales</taxon>
        <taxon>Verrucomicrobiaceae</taxon>
        <taxon>Luteolibacter</taxon>
    </lineage>
</organism>
<feature type="compositionally biased region" description="Basic and acidic residues" evidence="1">
    <location>
        <begin position="116"/>
        <end position="125"/>
    </location>
</feature>